<protein>
    <submittedName>
        <fullName evidence="1">Uncharacterized protein</fullName>
    </submittedName>
</protein>
<proteinExistence type="predicted"/>
<evidence type="ECO:0000313" key="1">
    <source>
        <dbReference type="EMBL" id="OMJ84133.1"/>
    </source>
</evidence>
<dbReference type="Proteomes" id="UP000187209">
    <property type="component" value="Unassembled WGS sequence"/>
</dbReference>
<evidence type="ECO:0000313" key="2">
    <source>
        <dbReference type="Proteomes" id="UP000187209"/>
    </source>
</evidence>
<comment type="caution">
    <text evidence="1">The sequence shown here is derived from an EMBL/GenBank/DDBJ whole genome shotgun (WGS) entry which is preliminary data.</text>
</comment>
<gene>
    <name evidence="1" type="ORF">SteCoe_14824</name>
</gene>
<dbReference type="AlphaFoldDB" id="A0A1R2C539"/>
<keyword evidence="2" id="KW-1185">Reference proteome</keyword>
<sequence length="141" mass="16614">MYYISKDTTMERLKSPHSPPFYLQSTYYDQDIFRKIKHFIDKKNSHALSASKKSKSQTNQKRKIEVLPVVSQTRLVGKNFLNEAHIKGFKLLPKKLPLRNLRNTTESLLKRKKRILEWKLSPPIRMKNTVEIQTLSDDDSI</sequence>
<organism evidence="1 2">
    <name type="scientific">Stentor coeruleus</name>
    <dbReference type="NCBI Taxonomy" id="5963"/>
    <lineage>
        <taxon>Eukaryota</taxon>
        <taxon>Sar</taxon>
        <taxon>Alveolata</taxon>
        <taxon>Ciliophora</taxon>
        <taxon>Postciliodesmatophora</taxon>
        <taxon>Heterotrichea</taxon>
        <taxon>Heterotrichida</taxon>
        <taxon>Stentoridae</taxon>
        <taxon>Stentor</taxon>
    </lineage>
</organism>
<name>A0A1R2C539_9CILI</name>
<accession>A0A1R2C539</accession>
<reference evidence="1 2" key="1">
    <citation type="submission" date="2016-11" db="EMBL/GenBank/DDBJ databases">
        <title>The macronuclear genome of Stentor coeruleus: a giant cell with tiny introns.</title>
        <authorList>
            <person name="Slabodnick M."/>
            <person name="Ruby J.G."/>
            <person name="Reiff S.B."/>
            <person name="Swart E.C."/>
            <person name="Gosai S."/>
            <person name="Prabakaran S."/>
            <person name="Witkowska E."/>
            <person name="Larue G.E."/>
            <person name="Fisher S."/>
            <person name="Freeman R.M."/>
            <person name="Gunawardena J."/>
            <person name="Chu W."/>
            <person name="Stover N.A."/>
            <person name="Gregory B.D."/>
            <person name="Nowacki M."/>
            <person name="Derisi J."/>
            <person name="Roy S.W."/>
            <person name="Marshall W.F."/>
            <person name="Sood P."/>
        </authorList>
    </citation>
    <scope>NUCLEOTIDE SEQUENCE [LARGE SCALE GENOMIC DNA]</scope>
    <source>
        <strain evidence="1">WM001</strain>
    </source>
</reference>
<dbReference type="EMBL" id="MPUH01000279">
    <property type="protein sequence ID" value="OMJ84133.1"/>
    <property type="molecule type" value="Genomic_DNA"/>
</dbReference>